<dbReference type="GeneID" id="41841644"/>
<dbReference type="RefSeq" id="WP_038569146.1">
    <property type="nucleotide sequence ID" value="NZ_CP008889.1"/>
</dbReference>
<reference evidence="1 2" key="1">
    <citation type="submission" date="2014-07" db="EMBL/GenBank/DDBJ databases">
        <title>Genome Sequencing of Dermacoccus nishinomiyaensis.</title>
        <authorList>
            <person name="Hong K.W."/>
            <person name="Chan K.G."/>
        </authorList>
    </citation>
    <scope>NUCLEOTIDE SEQUENCE [LARGE SCALE GENOMIC DNA]</scope>
    <source>
        <strain evidence="1 2">M25</strain>
    </source>
</reference>
<accession>A0A075JHJ9</accession>
<dbReference type="AlphaFoldDB" id="A0A075JHJ9"/>
<gene>
    <name evidence="1" type="ORF">HX89_11095</name>
</gene>
<evidence type="ECO:0000313" key="1">
    <source>
        <dbReference type="EMBL" id="AIF41399.1"/>
    </source>
</evidence>
<dbReference type="EMBL" id="CP008889">
    <property type="protein sequence ID" value="AIF41399.1"/>
    <property type="molecule type" value="Genomic_DNA"/>
</dbReference>
<evidence type="ECO:0000313" key="2">
    <source>
        <dbReference type="Proteomes" id="UP000027986"/>
    </source>
</evidence>
<dbReference type="HOGENOM" id="CLU_1060958_0_0_11"/>
<sequence>MSPSGAPVREVLGIEVTHEQLLQWRAWTMPVDQPFVVPRSVAHDLGLRDEPERVTFELKDTFLLYGVDDQAICWLDRAAARALPASLRRAQPTRHLWRSGDDASAIARDLERVVAYVVEGLRASRHREITQRAWANIDAVLPGAREIAGTFPRASGPNCFGAVLAAAGVDGAREEWMQREPIEAWLRERTRLLPRHDTDDGLGVVHVWRNPDGLIDHAAVSLGGGYALHKPSCGWMSPTKVLTTRELMTSARVPGRRVRRHRLL</sequence>
<keyword evidence="2" id="KW-1185">Reference proteome</keyword>
<dbReference type="Proteomes" id="UP000027986">
    <property type="component" value="Chromosome"/>
</dbReference>
<dbReference type="KEGG" id="dni:HX89_11095"/>
<dbReference type="eggNOG" id="ENOG50321BI">
    <property type="taxonomic scope" value="Bacteria"/>
</dbReference>
<protein>
    <submittedName>
        <fullName evidence="1">Uncharacterized protein</fullName>
    </submittedName>
</protein>
<proteinExistence type="predicted"/>
<dbReference type="OrthoDB" id="61821at2"/>
<organism evidence="1 2">
    <name type="scientific">Dermacoccus nishinomiyaensis</name>
    <dbReference type="NCBI Taxonomy" id="1274"/>
    <lineage>
        <taxon>Bacteria</taxon>
        <taxon>Bacillati</taxon>
        <taxon>Actinomycetota</taxon>
        <taxon>Actinomycetes</taxon>
        <taxon>Micrococcales</taxon>
        <taxon>Dermacoccaceae</taxon>
        <taxon>Dermacoccus</taxon>
    </lineage>
</organism>
<name>A0A075JHJ9_9MICO</name>